<reference evidence="1 2" key="1">
    <citation type="submission" date="2014-07" db="EMBL/GenBank/DDBJ databases">
        <title>Draft genome sequence of Thalassospira xianhensis P-4 (MCCC 1A02616).</title>
        <authorList>
            <person name="Lai Q."/>
            <person name="Shao Z."/>
        </authorList>
    </citation>
    <scope>NUCLEOTIDE SEQUENCE [LARGE SCALE GENOMIC DNA]</scope>
    <source>
        <strain evidence="1 2">MCCC 1A02616</strain>
    </source>
</reference>
<dbReference type="EMBL" id="JPWA01000001">
    <property type="protein sequence ID" value="RCK07611.1"/>
    <property type="molecule type" value="Genomic_DNA"/>
</dbReference>
<protein>
    <submittedName>
        <fullName evidence="1">Uncharacterized protein</fullName>
    </submittedName>
</protein>
<evidence type="ECO:0000313" key="2">
    <source>
        <dbReference type="Proteomes" id="UP000252419"/>
    </source>
</evidence>
<dbReference type="Proteomes" id="UP000252419">
    <property type="component" value="Unassembled WGS sequence"/>
</dbReference>
<evidence type="ECO:0000313" key="1">
    <source>
        <dbReference type="EMBL" id="RCK07611.1"/>
    </source>
</evidence>
<sequence length="105" mass="11703">MAFVGTAILYSAEDPEVWGSDVAQPLRIEALKSDDLFVSYFAEEYLRCNSGTGERSRHGNCMKVLENLAQQHNLLNAYGTFADIVSPLNAAYFANPDRFLLPRLS</sequence>
<keyword evidence="2" id="KW-1185">Reference proteome</keyword>
<organism evidence="1 2">
    <name type="scientific">Thalassospira xianhensis MCCC 1A02616</name>
    <dbReference type="NCBI Taxonomy" id="1177929"/>
    <lineage>
        <taxon>Bacteria</taxon>
        <taxon>Pseudomonadati</taxon>
        <taxon>Pseudomonadota</taxon>
        <taxon>Alphaproteobacteria</taxon>
        <taxon>Rhodospirillales</taxon>
        <taxon>Thalassospiraceae</taxon>
        <taxon>Thalassospira</taxon>
    </lineage>
</organism>
<gene>
    <name evidence="1" type="ORF">TH5_00585</name>
</gene>
<proteinExistence type="predicted"/>
<comment type="caution">
    <text evidence="1">The sequence shown here is derived from an EMBL/GenBank/DDBJ whole genome shotgun (WGS) entry which is preliminary data.</text>
</comment>
<accession>A0A367UHY0</accession>
<dbReference type="AlphaFoldDB" id="A0A367UHY0"/>
<name>A0A367UHY0_9PROT</name>